<protein>
    <submittedName>
        <fullName evidence="1">Uncharacterized protein</fullName>
    </submittedName>
</protein>
<gene>
    <name evidence="1" type="ORF">D1781_15465</name>
</gene>
<evidence type="ECO:0000313" key="2">
    <source>
        <dbReference type="Proteomes" id="UP000265742"/>
    </source>
</evidence>
<comment type="caution">
    <text evidence="1">The sequence shown here is derived from an EMBL/GenBank/DDBJ whole genome shotgun (WGS) entry which is preliminary data.</text>
</comment>
<evidence type="ECO:0000313" key="1">
    <source>
        <dbReference type="EMBL" id="RIX28785.1"/>
    </source>
</evidence>
<dbReference type="Proteomes" id="UP000265742">
    <property type="component" value="Unassembled WGS sequence"/>
</dbReference>
<organism evidence="1 2">
    <name type="scientific">Amnibacterium setariae</name>
    <dbReference type="NCBI Taxonomy" id="2306585"/>
    <lineage>
        <taxon>Bacteria</taxon>
        <taxon>Bacillati</taxon>
        <taxon>Actinomycetota</taxon>
        <taxon>Actinomycetes</taxon>
        <taxon>Micrococcales</taxon>
        <taxon>Microbacteriaceae</taxon>
        <taxon>Amnibacterium</taxon>
    </lineage>
</organism>
<dbReference type="OrthoDB" id="10000271at2"/>
<dbReference type="AlphaFoldDB" id="A0A3A1U1G6"/>
<proteinExistence type="predicted"/>
<name>A0A3A1U1G6_9MICO</name>
<sequence length="82" mass="8793">MWIALVLAIVAGWVVLAALIALAMGRAVRVAERRRPKARVRRPAKTAFGRAVQAATGQIPVISSRTLKAVTGAIPIIRPRNT</sequence>
<keyword evidence="2" id="KW-1185">Reference proteome</keyword>
<accession>A0A3A1U1G6</accession>
<reference evidence="2" key="1">
    <citation type="submission" date="2018-09" db="EMBL/GenBank/DDBJ databases">
        <authorList>
            <person name="Kim I."/>
        </authorList>
    </citation>
    <scope>NUCLEOTIDE SEQUENCE [LARGE SCALE GENOMIC DNA]</scope>
    <source>
        <strain evidence="2">DD4a</strain>
    </source>
</reference>
<dbReference type="RefSeq" id="WP_119483094.1">
    <property type="nucleotide sequence ID" value="NZ_QXTG01000002.1"/>
</dbReference>
<dbReference type="EMBL" id="QXTG01000002">
    <property type="protein sequence ID" value="RIX28785.1"/>
    <property type="molecule type" value="Genomic_DNA"/>
</dbReference>